<feature type="domain" description="Fibronectin type III-like" evidence="4">
    <location>
        <begin position="635"/>
        <end position="704"/>
    </location>
</feature>
<dbReference type="SUPFAM" id="SSF51445">
    <property type="entry name" value="(Trans)glycosidases"/>
    <property type="match status" value="1"/>
</dbReference>
<dbReference type="InterPro" id="IPR036881">
    <property type="entry name" value="Glyco_hydro_3_C_sf"/>
</dbReference>
<proteinExistence type="inferred from homology"/>
<comment type="caution">
    <text evidence="5">The sequence shown here is derived from an EMBL/GenBank/DDBJ whole genome shotgun (WGS) entry which is preliminary data.</text>
</comment>
<dbReference type="Gene3D" id="3.20.20.300">
    <property type="entry name" value="Glycoside hydrolase, family 3, N-terminal domain"/>
    <property type="match status" value="1"/>
</dbReference>
<dbReference type="STRING" id="996801.BW723_04085"/>
<comment type="similarity">
    <text evidence="1">Belongs to the glycosyl hydrolase 3 family.</text>
</comment>
<dbReference type="Gene3D" id="3.40.50.1700">
    <property type="entry name" value="Glycoside hydrolase family 3 C-terminal domain"/>
    <property type="match status" value="1"/>
</dbReference>
<dbReference type="GO" id="GO:0031222">
    <property type="term" value="P:arabinan catabolic process"/>
    <property type="evidence" value="ECO:0007669"/>
    <property type="project" value="TreeGrafter"/>
</dbReference>
<dbReference type="InterPro" id="IPR044993">
    <property type="entry name" value="BXL"/>
</dbReference>
<dbReference type="InterPro" id="IPR013783">
    <property type="entry name" value="Ig-like_fold"/>
</dbReference>
<evidence type="ECO:0000256" key="3">
    <source>
        <dbReference type="ARBA" id="ARBA00022801"/>
    </source>
</evidence>
<name>A0A1B8TWX6_9FLAO</name>
<dbReference type="Pfam" id="PF01915">
    <property type="entry name" value="Glyco_hydro_3_C"/>
    <property type="match status" value="1"/>
</dbReference>
<dbReference type="SUPFAM" id="SSF52279">
    <property type="entry name" value="Beta-D-glucan exohydrolase, C-terminal domain"/>
    <property type="match status" value="1"/>
</dbReference>
<protein>
    <submittedName>
        <fullName evidence="5">Glycosyl hydrolase</fullName>
    </submittedName>
</protein>
<dbReference type="GO" id="GO:0045493">
    <property type="term" value="P:xylan catabolic process"/>
    <property type="evidence" value="ECO:0007669"/>
    <property type="project" value="InterPro"/>
</dbReference>
<dbReference type="InterPro" id="IPR001764">
    <property type="entry name" value="Glyco_hydro_3_N"/>
</dbReference>
<reference evidence="6" key="1">
    <citation type="submission" date="2016-02" db="EMBL/GenBank/DDBJ databases">
        <title>Paenibacillus sp. LPB0068, isolated from Crassostrea gigas.</title>
        <authorList>
            <person name="Shin S.-K."/>
            <person name="Yi H."/>
        </authorList>
    </citation>
    <scope>NUCLEOTIDE SEQUENCE [LARGE SCALE GENOMIC DNA]</scope>
    <source>
        <strain evidence="6">KCTC 23969</strain>
    </source>
</reference>
<gene>
    <name evidence="5" type="ORF">LPB301_11625</name>
</gene>
<organism evidence="5 6">
    <name type="scientific">Polaribacter reichenbachii</name>
    <dbReference type="NCBI Taxonomy" id="996801"/>
    <lineage>
        <taxon>Bacteria</taxon>
        <taxon>Pseudomonadati</taxon>
        <taxon>Bacteroidota</taxon>
        <taxon>Flavobacteriia</taxon>
        <taxon>Flavobacteriales</taxon>
        <taxon>Flavobacteriaceae</taxon>
    </lineage>
</organism>
<dbReference type="InterPro" id="IPR026891">
    <property type="entry name" value="Fn3-like"/>
</dbReference>
<dbReference type="InterPro" id="IPR036962">
    <property type="entry name" value="Glyco_hydro_3_N_sf"/>
</dbReference>
<sequence>MAFLYIVGLTLSSFAQEVDFSFQDKNLPLDKRVEILVSQMTLDEKIAQLKNGAPAIERLKVPDYNWWNEALHGVARNGKATIFPQGIGMGATFDPDLAERVATAISTEARAKYSISQKYGNHSKYAGLTFWTPNINIFRDPRWGRGQETYGEDPFLTSKIGIAFVKGLQGDDPNYLKSAACAKHYAVHSGPESVRHTFNAVPTKQDLYETYMPAFEALVTEAKVEGVMTAYNAVYGVPAGASKFLLQDVLKEKWNFDGYVTSDCGAVGGIVYKMKYAKSPEEAAAFALDAGMNLNCGGTFKFLKKAVEEGLITEKLIHERTKQLFKTRFRLGMFDKVDDNPYSKLGPENIHSKAHIELAREAAQKSIVLLKNKNNTLPLAKDIKVPYVTGPFANSSDMLMGSYYGVSPGIVTILAGITDAISLSSSLNYRSGALPFHKNINPKNWAPNVAAESDVTICVVGLTADREGEEVDAIAAENVGDKVDLKLPENQVNYIKQMAKVKKDKPLVLIIASGSPVSLEGIEEHCDAILQIWYPGEQGGNAVADILFGDVSPSGHLPITFPKNVAQLPAYEDYSMKERTYKYMTKEPMFPFGFGLTYSKTEINNLKISDTKLKKNQTLNISVDVSNTGNYDIEDVVQLYISPVDNQENLPLQSLKAFKRVDLPKGTSKNLNFSLSAEDLKVINKNGEKVWRKGAYKIIVGNSSPSKLSVKLGAAEPQEAVIQLR</sequence>
<dbReference type="Gene3D" id="2.60.40.10">
    <property type="entry name" value="Immunoglobulins"/>
    <property type="match status" value="1"/>
</dbReference>
<dbReference type="AlphaFoldDB" id="A0A1B8TWX6"/>
<evidence type="ECO:0000259" key="4">
    <source>
        <dbReference type="SMART" id="SM01217"/>
    </source>
</evidence>
<dbReference type="GO" id="GO:0046556">
    <property type="term" value="F:alpha-L-arabinofuranosidase activity"/>
    <property type="evidence" value="ECO:0007669"/>
    <property type="project" value="TreeGrafter"/>
</dbReference>
<keyword evidence="2" id="KW-0732">Signal</keyword>
<accession>A0A1B8TWX6</accession>
<dbReference type="PANTHER" id="PTHR42721:SF3">
    <property type="entry name" value="BETA-D-XYLOSIDASE 5-RELATED"/>
    <property type="match status" value="1"/>
</dbReference>
<dbReference type="Proteomes" id="UP000092612">
    <property type="component" value="Unassembled WGS sequence"/>
</dbReference>
<dbReference type="Pfam" id="PF00933">
    <property type="entry name" value="Glyco_hydro_3"/>
    <property type="match status" value="1"/>
</dbReference>
<evidence type="ECO:0000256" key="2">
    <source>
        <dbReference type="ARBA" id="ARBA00022729"/>
    </source>
</evidence>
<dbReference type="SMART" id="SM01217">
    <property type="entry name" value="Fn3_like"/>
    <property type="match status" value="1"/>
</dbReference>
<dbReference type="PRINTS" id="PR00133">
    <property type="entry name" value="GLHYDRLASE3"/>
</dbReference>
<keyword evidence="3 5" id="KW-0378">Hydrolase</keyword>
<dbReference type="InterPro" id="IPR017853">
    <property type="entry name" value="GH"/>
</dbReference>
<dbReference type="InterPro" id="IPR002772">
    <property type="entry name" value="Glyco_hydro_3_C"/>
</dbReference>
<dbReference type="GO" id="GO:0009044">
    <property type="term" value="F:xylan 1,4-beta-xylosidase activity"/>
    <property type="evidence" value="ECO:0007669"/>
    <property type="project" value="InterPro"/>
</dbReference>
<dbReference type="PANTHER" id="PTHR42721">
    <property type="entry name" value="SUGAR HYDROLASE-RELATED"/>
    <property type="match status" value="1"/>
</dbReference>
<dbReference type="EMBL" id="LSFL01000035">
    <property type="protein sequence ID" value="OBY63999.1"/>
    <property type="molecule type" value="Genomic_DNA"/>
</dbReference>
<dbReference type="KEGG" id="prn:BW723_04085"/>
<evidence type="ECO:0000313" key="6">
    <source>
        <dbReference type="Proteomes" id="UP000092612"/>
    </source>
</evidence>
<evidence type="ECO:0000256" key="1">
    <source>
        <dbReference type="ARBA" id="ARBA00005336"/>
    </source>
</evidence>
<keyword evidence="6" id="KW-1185">Reference proteome</keyword>
<evidence type="ECO:0000313" key="5">
    <source>
        <dbReference type="EMBL" id="OBY63999.1"/>
    </source>
</evidence>
<dbReference type="Pfam" id="PF14310">
    <property type="entry name" value="Fn3-like"/>
    <property type="match status" value="1"/>
</dbReference>